<dbReference type="InterPro" id="IPR050808">
    <property type="entry name" value="Phage_Integrase"/>
</dbReference>
<organism evidence="8 9">
    <name type="scientific">Pseudotabrizicola alkalilacus</name>
    <dbReference type="NCBI Taxonomy" id="2305252"/>
    <lineage>
        <taxon>Bacteria</taxon>
        <taxon>Pseudomonadati</taxon>
        <taxon>Pseudomonadota</taxon>
        <taxon>Alphaproteobacteria</taxon>
        <taxon>Rhodobacterales</taxon>
        <taxon>Paracoccaceae</taxon>
        <taxon>Pseudotabrizicola</taxon>
    </lineage>
</organism>
<evidence type="ECO:0000256" key="5">
    <source>
        <dbReference type="PROSITE-ProRule" id="PRU01248"/>
    </source>
</evidence>
<protein>
    <submittedName>
        <fullName evidence="8">Site-specific integrase</fullName>
    </submittedName>
</protein>
<dbReference type="RefSeq" id="WP_118149959.1">
    <property type="nucleotide sequence ID" value="NZ_QWEY01000001.1"/>
</dbReference>
<dbReference type="InterPro" id="IPR013762">
    <property type="entry name" value="Integrase-like_cat_sf"/>
</dbReference>
<dbReference type="InterPro" id="IPR010998">
    <property type="entry name" value="Integrase_recombinase_N"/>
</dbReference>
<keyword evidence="3 5" id="KW-0238">DNA-binding</keyword>
<evidence type="ECO:0000256" key="3">
    <source>
        <dbReference type="ARBA" id="ARBA00023125"/>
    </source>
</evidence>
<keyword evidence="9" id="KW-1185">Reference proteome</keyword>
<sequence>MGLLTVPEVTNAKVDGDKAFKIMTDGHGLYLRVGAPHRVRGGLVQKYWIAKMMFNGSRVEVGIGSAHEISLREAREANEALRVNARNGIDPRTRKVIADPKGVPTFAEAVDLYLKEKLKEFSNPKHVQQWQNTLKDYACTPKGGAGLGTKPVDTITADDVARVLKPIWAIKTETASRVRGRIEQVLAWATVKHHRKGENPARWKGNLEFLLAKPGAIKKVGHHEALPYQALPAFMKDLAGRDTVSALALQWLILTGVRSSEGRGALWSEVDQEAGVWTIPADRMKMKVPHRVPLSAQALAVAKKAKGLSDTFLFTTGTGPVSEAALRKLVKETLKQPDLTLHGFRTTLRMWMQDAGTDYEVAETVLAHKVGSDVAQAYARGDYLERRRGVMQTYANYACGQASVKDS</sequence>
<dbReference type="GO" id="GO:0003677">
    <property type="term" value="F:DNA binding"/>
    <property type="evidence" value="ECO:0007669"/>
    <property type="project" value="UniProtKB-UniRule"/>
</dbReference>
<dbReference type="InterPro" id="IPR053876">
    <property type="entry name" value="Phage_int_M"/>
</dbReference>
<dbReference type="InterPro" id="IPR002104">
    <property type="entry name" value="Integrase_catalytic"/>
</dbReference>
<accession>A0A411Z8B6</accession>
<dbReference type="Pfam" id="PF13356">
    <property type="entry name" value="Arm-DNA-bind_3"/>
    <property type="match status" value="1"/>
</dbReference>
<dbReference type="AlphaFoldDB" id="A0A411Z8B6"/>
<name>A0A411Z8B6_9RHOB</name>
<dbReference type="InterPro" id="IPR038488">
    <property type="entry name" value="Integrase_DNA-bd_sf"/>
</dbReference>
<feature type="domain" description="Core-binding (CB)" evidence="7">
    <location>
        <begin position="104"/>
        <end position="190"/>
    </location>
</feature>
<dbReference type="Pfam" id="PF00589">
    <property type="entry name" value="Phage_integrase"/>
    <property type="match status" value="1"/>
</dbReference>
<dbReference type="PROSITE" id="PS51898">
    <property type="entry name" value="TYR_RECOMBINASE"/>
    <property type="match status" value="1"/>
</dbReference>
<dbReference type="Gene3D" id="1.10.443.10">
    <property type="entry name" value="Intergrase catalytic core"/>
    <property type="match status" value="1"/>
</dbReference>
<dbReference type="PROSITE" id="PS51900">
    <property type="entry name" value="CB"/>
    <property type="match status" value="1"/>
</dbReference>
<dbReference type="GO" id="GO:0015074">
    <property type="term" value="P:DNA integration"/>
    <property type="evidence" value="ECO:0007669"/>
    <property type="project" value="UniProtKB-KW"/>
</dbReference>
<dbReference type="CDD" id="cd00801">
    <property type="entry name" value="INT_P4_C"/>
    <property type="match status" value="1"/>
</dbReference>
<gene>
    <name evidence="8" type="ORF">D1012_03825</name>
</gene>
<dbReference type="SUPFAM" id="SSF56349">
    <property type="entry name" value="DNA breaking-rejoining enzymes"/>
    <property type="match status" value="1"/>
</dbReference>
<evidence type="ECO:0000313" key="9">
    <source>
        <dbReference type="Proteomes" id="UP000284547"/>
    </source>
</evidence>
<proteinExistence type="inferred from homology"/>
<evidence type="ECO:0000256" key="4">
    <source>
        <dbReference type="ARBA" id="ARBA00023172"/>
    </source>
</evidence>
<dbReference type="InterPro" id="IPR011010">
    <property type="entry name" value="DNA_brk_join_enz"/>
</dbReference>
<dbReference type="PANTHER" id="PTHR30629">
    <property type="entry name" value="PROPHAGE INTEGRASE"/>
    <property type="match status" value="1"/>
</dbReference>
<evidence type="ECO:0000259" key="7">
    <source>
        <dbReference type="PROSITE" id="PS51900"/>
    </source>
</evidence>
<evidence type="ECO:0000256" key="1">
    <source>
        <dbReference type="ARBA" id="ARBA00008857"/>
    </source>
</evidence>
<dbReference type="InterPro" id="IPR044068">
    <property type="entry name" value="CB"/>
</dbReference>
<dbReference type="Gene3D" id="1.10.150.130">
    <property type="match status" value="1"/>
</dbReference>
<comment type="caution">
    <text evidence="8">The sequence shown here is derived from an EMBL/GenBank/DDBJ whole genome shotgun (WGS) entry which is preliminary data.</text>
</comment>
<keyword evidence="2" id="KW-0229">DNA integration</keyword>
<dbReference type="Gene3D" id="3.30.160.390">
    <property type="entry name" value="Integrase, DNA-binding domain"/>
    <property type="match status" value="1"/>
</dbReference>
<evidence type="ECO:0000259" key="6">
    <source>
        <dbReference type="PROSITE" id="PS51898"/>
    </source>
</evidence>
<keyword evidence="4" id="KW-0233">DNA recombination</keyword>
<evidence type="ECO:0000313" key="8">
    <source>
        <dbReference type="EMBL" id="RGP39242.1"/>
    </source>
</evidence>
<dbReference type="PANTHER" id="PTHR30629:SF2">
    <property type="entry name" value="PROPHAGE INTEGRASE INTS-RELATED"/>
    <property type="match status" value="1"/>
</dbReference>
<dbReference type="EMBL" id="QWEY01000001">
    <property type="protein sequence ID" value="RGP39242.1"/>
    <property type="molecule type" value="Genomic_DNA"/>
</dbReference>
<dbReference type="GO" id="GO:0006310">
    <property type="term" value="P:DNA recombination"/>
    <property type="evidence" value="ECO:0007669"/>
    <property type="project" value="UniProtKB-KW"/>
</dbReference>
<evidence type="ECO:0000256" key="2">
    <source>
        <dbReference type="ARBA" id="ARBA00022908"/>
    </source>
</evidence>
<reference evidence="8 9" key="1">
    <citation type="submission" date="2018-08" db="EMBL/GenBank/DDBJ databases">
        <title>Flavobacterium tibetense sp. nov., isolated from a wetland YonghuCo on Tibetan Plateau.</title>
        <authorList>
            <person name="Phurbu D."/>
            <person name="Lu H."/>
            <person name="Xing P."/>
        </authorList>
    </citation>
    <scope>NUCLEOTIDE SEQUENCE [LARGE SCALE GENOMIC DNA]</scope>
    <source>
        <strain evidence="8 9">DJC</strain>
    </source>
</reference>
<dbReference type="Proteomes" id="UP000284547">
    <property type="component" value="Unassembled WGS sequence"/>
</dbReference>
<dbReference type="Pfam" id="PF22022">
    <property type="entry name" value="Phage_int_M"/>
    <property type="match status" value="1"/>
</dbReference>
<feature type="domain" description="Tyr recombinase" evidence="6">
    <location>
        <begin position="221"/>
        <end position="392"/>
    </location>
</feature>
<dbReference type="OrthoDB" id="9795573at2"/>
<comment type="similarity">
    <text evidence="1">Belongs to the 'phage' integrase family.</text>
</comment>
<dbReference type="InterPro" id="IPR025166">
    <property type="entry name" value="Integrase_DNA_bind_dom"/>
</dbReference>